<feature type="compositionally biased region" description="Basic and acidic residues" evidence="1">
    <location>
        <begin position="1"/>
        <end position="11"/>
    </location>
</feature>
<evidence type="ECO:0000313" key="3">
    <source>
        <dbReference type="EMBL" id="KAK5144550.1"/>
    </source>
</evidence>
<proteinExistence type="predicted"/>
<dbReference type="EMBL" id="JAVRRR010000216">
    <property type="protein sequence ID" value="KAK5144550.1"/>
    <property type="molecule type" value="Genomic_DNA"/>
</dbReference>
<protein>
    <submittedName>
        <fullName evidence="3">Uncharacterized protein</fullName>
    </submittedName>
</protein>
<keyword evidence="2" id="KW-1133">Transmembrane helix</keyword>
<comment type="caution">
    <text evidence="3">The sequence shown here is derived from an EMBL/GenBank/DDBJ whole genome shotgun (WGS) entry which is preliminary data.</text>
</comment>
<reference evidence="3 4" key="1">
    <citation type="submission" date="2023-08" db="EMBL/GenBank/DDBJ databases">
        <title>Black Yeasts Isolated from many extreme environments.</title>
        <authorList>
            <person name="Coleine C."/>
            <person name="Stajich J.E."/>
            <person name="Selbmann L."/>
        </authorList>
    </citation>
    <scope>NUCLEOTIDE SEQUENCE [LARGE SCALE GENOMIC DNA]</scope>
    <source>
        <strain evidence="3 4">CCFEE 5386</strain>
    </source>
</reference>
<feature type="compositionally biased region" description="Basic and acidic residues" evidence="1">
    <location>
        <begin position="86"/>
        <end position="95"/>
    </location>
</feature>
<gene>
    <name evidence="3" type="ORF">LTR32_003549</name>
</gene>
<keyword evidence="4" id="KW-1185">Reference proteome</keyword>
<organism evidence="3 4">
    <name type="scientific">Rachicladosporium monterosium</name>
    <dbReference type="NCBI Taxonomy" id="1507873"/>
    <lineage>
        <taxon>Eukaryota</taxon>
        <taxon>Fungi</taxon>
        <taxon>Dikarya</taxon>
        <taxon>Ascomycota</taxon>
        <taxon>Pezizomycotina</taxon>
        <taxon>Dothideomycetes</taxon>
        <taxon>Dothideomycetidae</taxon>
        <taxon>Cladosporiales</taxon>
        <taxon>Cladosporiaceae</taxon>
        <taxon>Rachicladosporium</taxon>
    </lineage>
</organism>
<evidence type="ECO:0000313" key="4">
    <source>
        <dbReference type="Proteomes" id="UP001308179"/>
    </source>
</evidence>
<feature type="region of interest" description="Disordered" evidence="1">
    <location>
        <begin position="53"/>
        <end position="95"/>
    </location>
</feature>
<evidence type="ECO:0000256" key="2">
    <source>
        <dbReference type="SAM" id="Phobius"/>
    </source>
</evidence>
<name>A0ABR0L746_9PEZI</name>
<feature type="region of interest" description="Disordered" evidence="1">
    <location>
        <begin position="1"/>
        <end position="27"/>
    </location>
</feature>
<keyword evidence="2" id="KW-0812">Transmembrane</keyword>
<feature type="transmembrane region" description="Helical" evidence="2">
    <location>
        <begin position="171"/>
        <end position="190"/>
    </location>
</feature>
<dbReference type="Proteomes" id="UP001308179">
    <property type="component" value="Unassembled WGS sequence"/>
</dbReference>
<keyword evidence="2" id="KW-0472">Membrane</keyword>
<accession>A0ABR0L746</accession>
<evidence type="ECO:0000256" key="1">
    <source>
        <dbReference type="SAM" id="MobiDB-lite"/>
    </source>
</evidence>
<sequence>MCRIDNNDHDAWQSPDPSPAIPARPTLVAGPFDLSPFPVEPTKMDNLRAQRRLRSNTHSTSPTILVPETPLPAATAETRSRSRLAHAPERNERNELQHLRARRAVLTTTLEESTAHVSRLQLRNRLQNQEILRERAVVARATAGRNEALAGREIAVAVAEARGLAEGRRRVAWRLGVALGGLVVVVVVGMEKRRYGL</sequence>